<dbReference type="PANTHER" id="PTHR33359:SF1">
    <property type="entry name" value="MOLYBDOPTERIN SYNTHASE SULFUR CARRIER SUBUNIT"/>
    <property type="match status" value="1"/>
</dbReference>
<evidence type="ECO:0000256" key="2">
    <source>
        <dbReference type="ARBA" id="ARBA00024200"/>
    </source>
</evidence>
<dbReference type="PANTHER" id="PTHR33359">
    <property type="entry name" value="MOLYBDOPTERIN SYNTHASE SULFUR CARRIER SUBUNIT"/>
    <property type="match status" value="1"/>
</dbReference>
<comment type="caution">
    <text evidence="4">The sequence shown here is derived from an EMBL/GenBank/DDBJ whole genome shotgun (WGS) entry which is preliminary data.</text>
</comment>
<comment type="similarity">
    <text evidence="2">Belongs to the MoaD family.</text>
</comment>
<dbReference type="SUPFAM" id="SSF54285">
    <property type="entry name" value="MoaD/ThiS"/>
    <property type="match status" value="1"/>
</dbReference>
<evidence type="ECO:0000313" key="5">
    <source>
        <dbReference type="Proteomes" id="UP000005551"/>
    </source>
</evidence>
<dbReference type="Proteomes" id="UP000005551">
    <property type="component" value="Unassembled WGS sequence"/>
</dbReference>
<dbReference type="EMBL" id="AJYA01000012">
    <property type="protein sequence ID" value="EIM77829.1"/>
    <property type="molecule type" value="Genomic_DNA"/>
</dbReference>
<dbReference type="InterPro" id="IPR003749">
    <property type="entry name" value="ThiS/MoaD-like"/>
</dbReference>
<evidence type="ECO:0000256" key="1">
    <source>
        <dbReference type="ARBA" id="ARBA00022741"/>
    </source>
</evidence>
<dbReference type="RefSeq" id="WP_009053884.1">
    <property type="nucleotide sequence ID" value="NZ_AJYA01000012.1"/>
</dbReference>
<dbReference type="Gene3D" id="3.10.20.30">
    <property type="match status" value="1"/>
</dbReference>
<dbReference type="AlphaFoldDB" id="I5C7M7"/>
<dbReference type="Pfam" id="PF02597">
    <property type="entry name" value="ThiS"/>
    <property type="match status" value="1"/>
</dbReference>
<gene>
    <name evidence="4" type="ORF">A3SI_05579</name>
</gene>
<proteinExistence type="inferred from homology"/>
<dbReference type="GO" id="GO:0006777">
    <property type="term" value="P:Mo-molybdopterin cofactor biosynthetic process"/>
    <property type="evidence" value="ECO:0007669"/>
    <property type="project" value="InterPro"/>
</dbReference>
<protein>
    <recommendedName>
        <fullName evidence="3">Molybdopterin synthase sulfur carrier subunit</fullName>
    </recommendedName>
</protein>
<dbReference type="InterPro" id="IPR044672">
    <property type="entry name" value="MOCS2A"/>
</dbReference>
<dbReference type="OrthoDB" id="598356at2"/>
<sequence length="77" mass="8339">MEIHFFGQLAELTGQETLTLTPDQAADTAALLAHLYAIYPLLQAKTFKLAVNETLVQDTQPLQNGDRVALLPPFSGG</sequence>
<dbReference type="InterPro" id="IPR012675">
    <property type="entry name" value="Beta-grasp_dom_sf"/>
</dbReference>
<dbReference type="STRING" id="1189621.A3SI_05579"/>
<evidence type="ECO:0000256" key="3">
    <source>
        <dbReference type="ARBA" id="ARBA00024247"/>
    </source>
</evidence>
<reference evidence="4 5" key="1">
    <citation type="submission" date="2012-05" db="EMBL/GenBank/DDBJ databases">
        <title>Genome sequence of Nitritalea halalkaliphila LW7.</title>
        <authorList>
            <person name="Jangir P.K."/>
            <person name="Singh A."/>
            <person name="Shivaji S."/>
            <person name="Sharma R."/>
        </authorList>
    </citation>
    <scope>NUCLEOTIDE SEQUENCE [LARGE SCALE GENOMIC DNA]</scope>
    <source>
        <strain evidence="4 5">LW7</strain>
    </source>
</reference>
<dbReference type="CDD" id="cd00754">
    <property type="entry name" value="Ubl_MoaD"/>
    <property type="match status" value="1"/>
</dbReference>
<keyword evidence="5" id="KW-1185">Reference proteome</keyword>
<dbReference type="GO" id="GO:1990133">
    <property type="term" value="C:molybdopterin adenylyltransferase complex"/>
    <property type="evidence" value="ECO:0007669"/>
    <property type="project" value="TreeGrafter"/>
</dbReference>
<dbReference type="GO" id="GO:0000166">
    <property type="term" value="F:nucleotide binding"/>
    <property type="evidence" value="ECO:0007669"/>
    <property type="project" value="UniProtKB-KW"/>
</dbReference>
<keyword evidence="1" id="KW-0547">Nucleotide-binding</keyword>
<accession>I5C7M7</accession>
<dbReference type="InterPro" id="IPR016155">
    <property type="entry name" value="Mopterin_synth/thiamin_S_b"/>
</dbReference>
<name>I5C7M7_9BACT</name>
<evidence type="ECO:0000313" key="4">
    <source>
        <dbReference type="EMBL" id="EIM77829.1"/>
    </source>
</evidence>
<organism evidence="4 5">
    <name type="scientific">Nitritalea halalkaliphila LW7</name>
    <dbReference type="NCBI Taxonomy" id="1189621"/>
    <lineage>
        <taxon>Bacteria</taxon>
        <taxon>Pseudomonadati</taxon>
        <taxon>Bacteroidota</taxon>
        <taxon>Cytophagia</taxon>
        <taxon>Cytophagales</taxon>
        <taxon>Cyclobacteriaceae</taxon>
        <taxon>Nitritalea</taxon>
    </lineage>
</organism>